<feature type="transmembrane region" description="Helical" evidence="6">
    <location>
        <begin position="410"/>
        <end position="428"/>
    </location>
</feature>
<feature type="transmembrane region" description="Helical" evidence="6">
    <location>
        <begin position="28"/>
        <end position="48"/>
    </location>
</feature>
<evidence type="ECO:0000256" key="1">
    <source>
        <dbReference type="ARBA" id="ARBA00004429"/>
    </source>
</evidence>
<dbReference type="OrthoDB" id="9814461at2"/>
<dbReference type="AlphaFoldDB" id="A0A7X5AQB3"/>
<evidence type="ECO:0000256" key="3">
    <source>
        <dbReference type="ARBA" id="ARBA00022692"/>
    </source>
</evidence>
<organism evidence="7 8">
    <name type="scientific">Halomonas alimentaria</name>
    <dbReference type="NCBI Taxonomy" id="147248"/>
    <lineage>
        <taxon>Bacteria</taxon>
        <taxon>Pseudomonadati</taxon>
        <taxon>Pseudomonadota</taxon>
        <taxon>Gammaproteobacteria</taxon>
        <taxon>Oceanospirillales</taxon>
        <taxon>Halomonadaceae</taxon>
        <taxon>Halomonas</taxon>
    </lineage>
</organism>
<comment type="subcellular location">
    <subcellularLocation>
        <location evidence="1">Cell inner membrane</location>
        <topology evidence="1">Multi-pass membrane protein</topology>
    </subcellularLocation>
</comment>
<feature type="transmembrane region" description="Helical" evidence="6">
    <location>
        <begin position="313"/>
        <end position="334"/>
    </location>
</feature>
<accession>A0A7X5AQB3</accession>
<evidence type="ECO:0000313" key="7">
    <source>
        <dbReference type="EMBL" id="NAW34277.1"/>
    </source>
</evidence>
<keyword evidence="8" id="KW-1185">Reference proteome</keyword>
<dbReference type="Proteomes" id="UP000487929">
    <property type="component" value="Unassembled WGS sequence"/>
</dbReference>
<keyword evidence="5 6" id="KW-0472">Membrane</keyword>
<evidence type="ECO:0000256" key="2">
    <source>
        <dbReference type="ARBA" id="ARBA00022475"/>
    </source>
</evidence>
<name>A0A7X5AQB3_9GAMM</name>
<dbReference type="RefSeq" id="WP_161431578.1">
    <property type="nucleotide sequence ID" value="NZ_WUTT01000001.1"/>
</dbReference>
<reference evidence="7 8" key="1">
    <citation type="submission" date="2019-12" db="EMBL/GenBank/DDBJ databases">
        <title>Draft genome sequencing of Halomonas alimentaria DSM 15356.</title>
        <authorList>
            <person name="Pandiyan K."/>
            <person name="Kushwaha P."/>
            <person name="Gowdham M."/>
            <person name="Chakdar H."/>
            <person name="Singh A."/>
            <person name="Kumar M."/>
            <person name="Saxena A.K."/>
        </authorList>
    </citation>
    <scope>NUCLEOTIDE SEQUENCE [LARGE SCALE GENOMIC DNA]</scope>
    <source>
        <strain evidence="7 8">DSM 15356</strain>
    </source>
</reference>
<keyword evidence="3 6" id="KW-0812">Transmembrane</keyword>
<feature type="transmembrane region" description="Helical" evidence="6">
    <location>
        <begin position="81"/>
        <end position="100"/>
    </location>
</feature>
<dbReference type="PANTHER" id="PTHR30482">
    <property type="entry name" value="HIGH-AFFINITY BRANCHED-CHAIN AMINO ACID TRANSPORT SYSTEM PERMEASE"/>
    <property type="match status" value="1"/>
</dbReference>
<dbReference type="GO" id="GO:0005886">
    <property type="term" value="C:plasma membrane"/>
    <property type="evidence" value="ECO:0007669"/>
    <property type="project" value="UniProtKB-SubCell"/>
</dbReference>
<evidence type="ECO:0000256" key="6">
    <source>
        <dbReference type="SAM" id="Phobius"/>
    </source>
</evidence>
<dbReference type="InterPro" id="IPR043428">
    <property type="entry name" value="LivM-like"/>
</dbReference>
<keyword evidence="4 6" id="KW-1133">Transmembrane helix</keyword>
<feature type="transmembrane region" description="Helical" evidence="6">
    <location>
        <begin position="369"/>
        <end position="390"/>
    </location>
</feature>
<dbReference type="GO" id="GO:0015658">
    <property type="term" value="F:branched-chain amino acid transmembrane transporter activity"/>
    <property type="evidence" value="ECO:0007669"/>
    <property type="project" value="InterPro"/>
</dbReference>
<dbReference type="Pfam" id="PF02653">
    <property type="entry name" value="BPD_transp_2"/>
    <property type="match status" value="1"/>
</dbReference>
<protein>
    <submittedName>
        <fullName evidence="7">Branched-chain amino acid ABC transporter permease</fullName>
    </submittedName>
</protein>
<dbReference type="CDD" id="cd06581">
    <property type="entry name" value="TM_PBP1_LivM_like"/>
    <property type="match status" value="1"/>
</dbReference>
<evidence type="ECO:0000313" key="8">
    <source>
        <dbReference type="Proteomes" id="UP000487929"/>
    </source>
</evidence>
<keyword evidence="2" id="KW-1003">Cell membrane</keyword>
<dbReference type="InterPro" id="IPR001851">
    <property type="entry name" value="ABC_transp_permease"/>
</dbReference>
<feature type="transmembrane region" description="Helical" evidence="6">
    <location>
        <begin position="144"/>
        <end position="163"/>
    </location>
</feature>
<feature type="transmembrane region" description="Helical" evidence="6">
    <location>
        <begin position="211"/>
        <end position="227"/>
    </location>
</feature>
<feature type="transmembrane region" description="Helical" evidence="6">
    <location>
        <begin position="260"/>
        <end position="281"/>
    </location>
</feature>
<feature type="transmembrane region" description="Helical" evidence="6">
    <location>
        <begin position="112"/>
        <end position="132"/>
    </location>
</feature>
<evidence type="ECO:0000256" key="4">
    <source>
        <dbReference type="ARBA" id="ARBA00022989"/>
    </source>
</evidence>
<feature type="transmembrane region" description="Helical" evidence="6">
    <location>
        <begin position="183"/>
        <end position="204"/>
    </location>
</feature>
<sequence>MSTQQQQGQHEHREDLVAAPSRFPLREVVLFAILMAAILGVYAAMGAAYSTRMLVEAACYAILALGLTIQWGYAGQFNAGVMGFVALGGYSAMAFSMPVNSEFWASPLSGELGMVVLMALGGVMVVVGASRLHHLGVPRRLRTGLAVALALLFYLLVSARLGVVTEQIESQFGYIGGLGLPPWLGWIVGGALAGMVGYFIGKVCLGLRSDYLAIATLGIAEIIKAVLKNADWLTRGTATVSPLPWPVPGPGEVGFTLARALYFSVTAVMIVAIFLLLTRAYHAPWGRMIRAIRDNEISAAAMGKDINRRRLEIFVLGCILMGIGGAALGSFNGLFDPQGYLPLNHTFLVLVMVILGGPGNNLGTIFGAFAVYIIWVMSEPLALAVLELAITFGEGSFGWDAPTNLDSRALQARVFVIGLLISLVLRFAPKGLLPEKVKHHG</sequence>
<gene>
    <name evidence="7" type="ORF">GRB96_07585</name>
</gene>
<feature type="transmembrane region" description="Helical" evidence="6">
    <location>
        <begin position="340"/>
        <end position="357"/>
    </location>
</feature>
<dbReference type="EMBL" id="WUTT01000001">
    <property type="protein sequence ID" value="NAW34277.1"/>
    <property type="molecule type" value="Genomic_DNA"/>
</dbReference>
<comment type="caution">
    <text evidence="7">The sequence shown here is derived from an EMBL/GenBank/DDBJ whole genome shotgun (WGS) entry which is preliminary data.</text>
</comment>
<evidence type="ECO:0000256" key="5">
    <source>
        <dbReference type="ARBA" id="ARBA00023136"/>
    </source>
</evidence>
<proteinExistence type="predicted"/>
<dbReference type="PANTHER" id="PTHR30482:SF10">
    <property type="entry name" value="HIGH-AFFINITY BRANCHED-CHAIN AMINO ACID TRANSPORT PROTEIN BRAE"/>
    <property type="match status" value="1"/>
</dbReference>
<feature type="transmembrane region" description="Helical" evidence="6">
    <location>
        <begin position="54"/>
        <end position="74"/>
    </location>
</feature>